<evidence type="ECO:0000256" key="3">
    <source>
        <dbReference type="SAM" id="SignalP"/>
    </source>
</evidence>
<feature type="chain" id="PRO_5046293683" evidence="3">
    <location>
        <begin position="21"/>
        <end position="284"/>
    </location>
</feature>
<gene>
    <name evidence="5" type="primary">moxJ</name>
    <name evidence="5" type="ORF">MECH1_V1_0015</name>
</gene>
<dbReference type="NCBIfam" id="TIGR03870">
    <property type="entry name" value="ABC_MoxJ"/>
    <property type="match status" value="1"/>
</dbReference>
<dbReference type="Gene3D" id="3.40.190.10">
    <property type="entry name" value="Periplasmic binding protein-like II"/>
    <property type="match status" value="2"/>
</dbReference>
<evidence type="ECO:0000313" key="5">
    <source>
        <dbReference type="EMBL" id="CAL1238803.1"/>
    </source>
</evidence>
<reference evidence="5 6" key="1">
    <citation type="submission" date="2024-04" db="EMBL/GenBank/DDBJ databases">
        <authorList>
            <person name="Cremers G."/>
        </authorList>
    </citation>
    <scope>NUCLEOTIDE SEQUENCE [LARGE SCALE GENOMIC DNA]</scope>
    <source>
        <strain evidence="5">MeCH1-AG</strain>
    </source>
</reference>
<dbReference type="RefSeq" id="WP_348758417.1">
    <property type="nucleotide sequence ID" value="NZ_OZ026884.1"/>
</dbReference>
<dbReference type="InterPro" id="IPR001638">
    <property type="entry name" value="Solute-binding_3/MltF_N"/>
</dbReference>
<dbReference type="SUPFAM" id="SSF53850">
    <property type="entry name" value="Periplasmic binding protein-like II"/>
    <property type="match status" value="1"/>
</dbReference>
<evidence type="ECO:0000256" key="1">
    <source>
        <dbReference type="ARBA" id="ARBA00010333"/>
    </source>
</evidence>
<name>A0ABM9NDY9_9GAMM</name>
<accession>A0ABM9NDY9</accession>
<keyword evidence="6" id="KW-1185">Reference proteome</keyword>
<proteinExistence type="inferred from homology"/>
<dbReference type="PANTHER" id="PTHR35936">
    <property type="entry name" value="MEMBRANE-BOUND LYTIC MUREIN TRANSGLYCOSYLASE F"/>
    <property type="match status" value="1"/>
</dbReference>
<evidence type="ECO:0000256" key="2">
    <source>
        <dbReference type="ARBA" id="ARBA00022729"/>
    </source>
</evidence>
<evidence type="ECO:0000259" key="4">
    <source>
        <dbReference type="SMART" id="SM00062"/>
    </source>
</evidence>
<dbReference type="InterPro" id="IPR022455">
    <property type="entry name" value="Methanol_oxidation_MoxJ"/>
</dbReference>
<keyword evidence="2 3" id="KW-0732">Signal</keyword>
<dbReference type="EMBL" id="OZ026884">
    <property type="protein sequence ID" value="CAL1238803.1"/>
    <property type="molecule type" value="Genomic_DNA"/>
</dbReference>
<dbReference type="PANTHER" id="PTHR35936:SF17">
    <property type="entry name" value="ARGININE-BINDING EXTRACELLULAR PROTEIN ARTP"/>
    <property type="match status" value="1"/>
</dbReference>
<comment type="similarity">
    <text evidence="1">Belongs to the bacterial solute-binding protein 3 family.</text>
</comment>
<feature type="domain" description="Solute-binding protein family 3/N-terminal" evidence="4">
    <location>
        <begin position="23"/>
        <end position="263"/>
    </location>
</feature>
<dbReference type="Proteomes" id="UP001497493">
    <property type="component" value="Chromosome"/>
</dbReference>
<sequence>MRPLSRLILAFTLALPTVSAADSLRVCAAENELPYSDREGRGFENRLAELLAGELGRKVENVWWQDPRYFIRDLLDRGLCDVVMGVDSGDPRLRTSEPYYRSGYVFVYRKEKGIAVRDFDDPVLGRAKHIAFMPDTPAETLLKKVGRYYDQFSYLQSLVGFKARRNQYVRYDPEKLVKEVASGNADLAILWGPQAGRYVKAAGGTLAMRVIPDHQVRADGKKVPVHYSTSVGVRKSDGQPLLAEINRALERRAKDIQALLEAEGIPLLPGSPGMIADDGVGSGQ</sequence>
<organism evidence="5 6">
    <name type="scientific">Candidatus Methylocalor cossyra</name>
    <dbReference type="NCBI Taxonomy" id="3108543"/>
    <lineage>
        <taxon>Bacteria</taxon>
        <taxon>Pseudomonadati</taxon>
        <taxon>Pseudomonadota</taxon>
        <taxon>Gammaproteobacteria</taxon>
        <taxon>Methylococcales</taxon>
        <taxon>Methylococcaceae</taxon>
        <taxon>Candidatus Methylocalor</taxon>
    </lineage>
</organism>
<dbReference type="SMART" id="SM00062">
    <property type="entry name" value="PBPb"/>
    <property type="match status" value="1"/>
</dbReference>
<protein>
    <submittedName>
        <fullName evidence="5">Protein MoxJ</fullName>
    </submittedName>
</protein>
<evidence type="ECO:0000313" key="6">
    <source>
        <dbReference type="Proteomes" id="UP001497493"/>
    </source>
</evidence>
<feature type="signal peptide" evidence="3">
    <location>
        <begin position="1"/>
        <end position="20"/>
    </location>
</feature>